<dbReference type="InterPro" id="IPR003488">
    <property type="entry name" value="DprA"/>
</dbReference>
<dbReference type="SUPFAM" id="SSF102405">
    <property type="entry name" value="MCP/YpsA-like"/>
    <property type="match status" value="1"/>
</dbReference>
<dbReference type="Proteomes" id="UP000275069">
    <property type="component" value="Chromosome"/>
</dbReference>
<dbReference type="Gene3D" id="3.40.50.450">
    <property type="match status" value="1"/>
</dbReference>
<evidence type="ECO:0000256" key="1">
    <source>
        <dbReference type="ARBA" id="ARBA00006525"/>
    </source>
</evidence>
<evidence type="ECO:0000313" key="3">
    <source>
        <dbReference type="EMBL" id="AYG04645.1"/>
    </source>
</evidence>
<evidence type="ECO:0000313" key="4">
    <source>
        <dbReference type="Proteomes" id="UP000275069"/>
    </source>
</evidence>
<dbReference type="OrthoDB" id="9785707at2"/>
<reference evidence="3 4" key="1">
    <citation type="submission" date="2018-09" db="EMBL/GenBank/DDBJ databases">
        <title>Genome sequencing of strain 2DFW10M-5.</title>
        <authorList>
            <person name="Heo J."/>
            <person name="Kim S.-J."/>
            <person name="Kwon S.-W."/>
        </authorList>
    </citation>
    <scope>NUCLEOTIDE SEQUENCE [LARGE SCALE GENOMIC DNA]</scope>
    <source>
        <strain evidence="3 4">2DFW10M-5</strain>
    </source>
</reference>
<organism evidence="3 4">
    <name type="scientific">Gryllotalpicola protaetiae</name>
    <dbReference type="NCBI Taxonomy" id="2419771"/>
    <lineage>
        <taxon>Bacteria</taxon>
        <taxon>Bacillati</taxon>
        <taxon>Actinomycetota</taxon>
        <taxon>Actinomycetes</taxon>
        <taxon>Micrococcales</taxon>
        <taxon>Microbacteriaceae</taxon>
        <taxon>Gryllotalpicola</taxon>
    </lineage>
</organism>
<dbReference type="EMBL" id="CP032624">
    <property type="protein sequence ID" value="AYG04645.1"/>
    <property type="molecule type" value="Genomic_DNA"/>
</dbReference>
<protein>
    <submittedName>
        <fullName evidence="3">DNA-protecting protein DprA</fullName>
    </submittedName>
</protein>
<dbReference type="InterPro" id="IPR057666">
    <property type="entry name" value="DrpA_SLOG"/>
</dbReference>
<sequence>MVMITSLAKDERTARVALAATLEPDDSVTGRLVSAVGAAEAVRLAAGTGAFPKKVDAVEGELWRKKVAPRLDVRTITRALSETDRLGLRIIVPSESDWPSGLNDLGDRTPTALWVRGAGSFLTTPLHDRVTITGARAATGYGEHVAVELASDLARTERLVVAGGAYGIDRAAHSAALAAGGRTIAVLAGGLDRLYPAGNHELLDRIGDVGLLVSEMAPGAAPTKWRFLARNRILGAISGATVIVEAGYRSGSLNVAARAAQIGRPVGAVPGPVTSAASSGAHQLLREGIASLITDADDVNALARPPAVASGRAFEHEAGVARSARPPGRSL</sequence>
<gene>
    <name evidence="3" type="primary">dprA</name>
    <name evidence="3" type="ORF">D7I44_14690</name>
</gene>
<dbReference type="Pfam" id="PF02481">
    <property type="entry name" value="DNA_processg_A"/>
    <property type="match status" value="1"/>
</dbReference>
<dbReference type="PANTHER" id="PTHR43022:SF1">
    <property type="entry name" value="PROTEIN SMF"/>
    <property type="match status" value="1"/>
</dbReference>
<accession>A0A387BKH5</accession>
<keyword evidence="4" id="KW-1185">Reference proteome</keyword>
<dbReference type="GO" id="GO:0009294">
    <property type="term" value="P:DNA-mediated transformation"/>
    <property type="evidence" value="ECO:0007669"/>
    <property type="project" value="InterPro"/>
</dbReference>
<evidence type="ECO:0000259" key="2">
    <source>
        <dbReference type="Pfam" id="PF02481"/>
    </source>
</evidence>
<proteinExistence type="inferred from homology"/>
<dbReference type="NCBIfam" id="TIGR00732">
    <property type="entry name" value="dprA"/>
    <property type="match status" value="1"/>
</dbReference>
<dbReference type="KEGG" id="gry:D7I44_14690"/>
<dbReference type="RefSeq" id="WP_120790174.1">
    <property type="nucleotide sequence ID" value="NZ_CP032624.1"/>
</dbReference>
<dbReference type="PANTHER" id="PTHR43022">
    <property type="entry name" value="PROTEIN SMF"/>
    <property type="match status" value="1"/>
</dbReference>
<comment type="similarity">
    <text evidence="1">Belongs to the DprA/Smf family.</text>
</comment>
<dbReference type="AlphaFoldDB" id="A0A387BKH5"/>
<feature type="domain" description="Smf/DprA SLOG" evidence="2">
    <location>
        <begin position="90"/>
        <end position="300"/>
    </location>
</feature>
<name>A0A387BKH5_9MICO</name>